<proteinExistence type="predicted"/>
<dbReference type="Proteomes" id="UP000618952">
    <property type="component" value="Unassembled WGS sequence"/>
</dbReference>
<dbReference type="RefSeq" id="WP_187588369.1">
    <property type="nucleotide sequence ID" value="NZ_JACLHY010000037.1"/>
</dbReference>
<reference evidence="1 2" key="1">
    <citation type="submission" date="2020-08" db="EMBL/GenBank/DDBJ databases">
        <title>Arenibacter gaetbuli sp. nov., isolated from a sand dune.</title>
        <authorList>
            <person name="Park S."/>
            <person name="Yoon J.-H."/>
        </authorList>
    </citation>
    <scope>NUCLEOTIDE SEQUENCE [LARGE SCALE GENOMIC DNA]</scope>
    <source>
        <strain evidence="1 2">BSSL-BM3</strain>
    </source>
</reference>
<sequence>MKKVLFITTFVLGGVIGMAQEINPQNGDTTKQVVTTHDGYTEIKVEDLTGEINMAIGKNYPKTNIDKAYWNEKNQKYKLEVSKEGGESATLFLDREGNFVKE</sequence>
<dbReference type="EMBL" id="JACLHY010000037">
    <property type="protein sequence ID" value="MBC8770497.1"/>
    <property type="molecule type" value="Genomic_DNA"/>
</dbReference>
<evidence type="ECO:0000313" key="2">
    <source>
        <dbReference type="Proteomes" id="UP000618952"/>
    </source>
</evidence>
<protein>
    <recommendedName>
        <fullName evidence="3">Beta-lactamase-inhibitor-like PepSY-like domain-containing protein</fullName>
    </recommendedName>
</protein>
<comment type="caution">
    <text evidence="1">The sequence shown here is derived from an EMBL/GenBank/DDBJ whole genome shotgun (WGS) entry which is preliminary data.</text>
</comment>
<evidence type="ECO:0000313" key="1">
    <source>
        <dbReference type="EMBL" id="MBC8770497.1"/>
    </source>
</evidence>
<keyword evidence="2" id="KW-1185">Reference proteome</keyword>
<name>A0ABR7QTH3_9FLAO</name>
<organism evidence="1 2">
    <name type="scientific">Arenibacter arenosicollis</name>
    <dbReference type="NCBI Taxonomy" id="2762274"/>
    <lineage>
        <taxon>Bacteria</taxon>
        <taxon>Pseudomonadati</taxon>
        <taxon>Bacteroidota</taxon>
        <taxon>Flavobacteriia</taxon>
        <taxon>Flavobacteriales</taxon>
        <taxon>Flavobacteriaceae</taxon>
        <taxon>Arenibacter</taxon>
    </lineage>
</organism>
<accession>A0ABR7QTH3</accession>
<gene>
    <name evidence="1" type="ORF">H4O18_21055</name>
</gene>
<dbReference type="SUPFAM" id="SSF160574">
    <property type="entry name" value="BT0923-like"/>
    <property type="match status" value="1"/>
</dbReference>
<evidence type="ECO:0008006" key="3">
    <source>
        <dbReference type="Google" id="ProtNLM"/>
    </source>
</evidence>